<dbReference type="Gene3D" id="3.30.70.120">
    <property type="match status" value="2"/>
</dbReference>
<proteinExistence type="predicted"/>
<dbReference type="GO" id="GO:0006808">
    <property type="term" value="P:regulation of nitrogen utilization"/>
    <property type="evidence" value="ECO:0007669"/>
    <property type="project" value="InterPro"/>
</dbReference>
<organism evidence="1 2">
    <name type="scientific">Ezakiella coagulans</name>
    <dbReference type="NCBI Taxonomy" id="46507"/>
    <lineage>
        <taxon>Bacteria</taxon>
        <taxon>Bacillati</taxon>
        <taxon>Bacillota</taxon>
        <taxon>Tissierellia</taxon>
        <taxon>Ezakiella</taxon>
    </lineage>
</organism>
<dbReference type="AlphaFoldDB" id="A0A2U1DMR2"/>
<protein>
    <submittedName>
        <fullName evidence="1">Nitrogen regulatory protein P-II family</fullName>
    </submittedName>
</protein>
<dbReference type="InterPro" id="IPR015867">
    <property type="entry name" value="N-reg_PII/ATP_PRibTrfase_C"/>
</dbReference>
<name>A0A2U1DMR2_9FIRM</name>
<comment type="caution">
    <text evidence="1">The sequence shown here is derived from an EMBL/GenBank/DDBJ whole genome shotgun (WGS) entry which is preliminary data.</text>
</comment>
<dbReference type="SUPFAM" id="SSF54913">
    <property type="entry name" value="GlnB-like"/>
    <property type="match status" value="2"/>
</dbReference>
<dbReference type="Pfam" id="PF00543">
    <property type="entry name" value="P-II"/>
    <property type="match status" value="1"/>
</dbReference>
<dbReference type="SMART" id="SM00938">
    <property type="entry name" value="P-II"/>
    <property type="match status" value="1"/>
</dbReference>
<evidence type="ECO:0000313" key="1">
    <source>
        <dbReference type="EMBL" id="PVY88977.1"/>
    </source>
</evidence>
<dbReference type="EMBL" id="QEKV01000012">
    <property type="protein sequence ID" value="PVY88977.1"/>
    <property type="molecule type" value="Genomic_DNA"/>
</dbReference>
<dbReference type="InterPro" id="IPR011322">
    <property type="entry name" value="N-reg_PII-like_a/b"/>
</dbReference>
<accession>A0A2U1DMR2</accession>
<dbReference type="RefSeq" id="WP_116480533.1">
    <property type="nucleotide sequence ID" value="NZ_CAUPJO010000020.1"/>
</dbReference>
<keyword evidence="2" id="KW-1185">Reference proteome</keyword>
<reference evidence="1 2" key="1">
    <citation type="submission" date="2018-04" db="EMBL/GenBank/DDBJ databases">
        <title>Genomic Encyclopedia of Type Strains, Phase IV (KMG-IV): sequencing the most valuable type-strain genomes for metagenomic binning, comparative biology and taxonomic classification.</title>
        <authorList>
            <person name="Goeker M."/>
        </authorList>
    </citation>
    <scope>NUCLEOTIDE SEQUENCE [LARGE SCALE GENOMIC DNA]</scope>
    <source>
        <strain evidence="1 2">DSM 20705</strain>
    </source>
</reference>
<evidence type="ECO:0000313" key="2">
    <source>
        <dbReference type="Proteomes" id="UP000245793"/>
    </source>
</evidence>
<dbReference type="GO" id="GO:0030234">
    <property type="term" value="F:enzyme regulator activity"/>
    <property type="evidence" value="ECO:0007669"/>
    <property type="project" value="InterPro"/>
</dbReference>
<dbReference type="Proteomes" id="UP000245793">
    <property type="component" value="Unassembled WGS sequence"/>
</dbReference>
<gene>
    <name evidence="1" type="ORF">C7381_1122</name>
</gene>
<dbReference type="PROSITE" id="PS51343">
    <property type="entry name" value="PII_GLNB_DOM"/>
    <property type="match status" value="1"/>
</dbReference>
<sequence>MLNNDRELDMLVAIVAQDKGSKVLAVAREVGVQGGTILHGVGTASRTIFDYLGLNDKKKALILIVGERDLIIRAAEHISEKMEFNKPNHGIAYIENVLNIYGSHFSNGEGEERGEGEIMYNAIYTIVERGKADDVIEAAEKAGSKGGTVINARGAGTHETQKVFNMVIEPEKEIVLVISEVDRTRAIVDAIREKVKIEEPGNGILYVTDVRETYGMAK</sequence>
<dbReference type="InterPro" id="IPR002187">
    <property type="entry name" value="N-reg_PII"/>
</dbReference>